<sequence length="156" mass="18510">MSYRSNLESFLSVITGRTFIKSNVFADELKTLFIHFYNSYEEFLEENQDTPVTKDQYLSYFGTFDKIEKWIVFEPTRIFRDFKDVDNIEVTLAFEGKVYHATINRNDLNNYLGFDVTILSPDNASWNTQFSDVYGYGLKNEKRKEMFEQFTKVSEL</sequence>
<evidence type="ECO:0000313" key="2">
    <source>
        <dbReference type="Proteomes" id="UP001478862"/>
    </source>
</evidence>
<dbReference type="EMBL" id="JBEGDG010000007">
    <property type="protein sequence ID" value="MEQ6355154.1"/>
    <property type="molecule type" value="Genomic_DNA"/>
</dbReference>
<dbReference type="Proteomes" id="UP001478862">
    <property type="component" value="Unassembled WGS sequence"/>
</dbReference>
<protein>
    <submittedName>
        <fullName evidence="1">Uncharacterized protein</fullName>
    </submittedName>
</protein>
<accession>A0ABV1MU67</accession>
<dbReference type="RefSeq" id="WP_349659783.1">
    <property type="nucleotide sequence ID" value="NZ_JBEGDG010000007.1"/>
</dbReference>
<comment type="caution">
    <text evidence="1">The sequence shown here is derived from an EMBL/GenBank/DDBJ whole genome shotgun (WGS) entry which is preliminary data.</text>
</comment>
<gene>
    <name evidence="1" type="ORF">ABNX05_11045</name>
</gene>
<name>A0ABV1MU67_9BACI</name>
<organism evidence="1 2">
    <name type="scientific">Lysinibacillus zambalensis</name>
    <dbReference type="NCBI Taxonomy" id="3160866"/>
    <lineage>
        <taxon>Bacteria</taxon>
        <taxon>Bacillati</taxon>
        <taxon>Bacillota</taxon>
        <taxon>Bacilli</taxon>
        <taxon>Bacillales</taxon>
        <taxon>Bacillaceae</taxon>
        <taxon>Lysinibacillus</taxon>
    </lineage>
</organism>
<keyword evidence="2" id="KW-1185">Reference proteome</keyword>
<proteinExistence type="predicted"/>
<evidence type="ECO:0000313" key="1">
    <source>
        <dbReference type="EMBL" id="MEQ6355154.1"/>
    </source>
</evidence>
<reference evidence="1 2" key="1">
    <citation type="submission" date="2024-06" db="EMBL/GenBank/DDBJ databases">
        <title>Lysinibacillus zambalefons sp. nov., a Novel Firmicute Isolated from the Poon Bato Zambales Hyperalkaline Spring.</title>
        <authorList>
            <person name="Aja J.A."/>
            <person name="Lazaro J.E.H."/>
            <person name="Llorin L.D."/>
            <person name="Lim K.R."/>
            <person name="Teodosio J."/>
            <person name="Dalisay D.S."/>
        </authorList>
    </citation>
    <scope>NUCLEOTIDE SEQUENCE [LARGE SCALE GENOMIC DNA]</scope>
    <source>
        <strain evidence="1 2">M3</strain>
    </source>
</reference>